<dbReference type="PANTHER" id="PTHR43775:SF37">
    <property type="entry name" value="SI:DKEY-61P9.11"/>
    <property type="match status" value="1"/>
</dbReference>
<dbReference type="PROSITE" id="PS00606">
    <property type="entry name" value="KS3_1"/>
    <property type="match status" value="1"/>
</dbReference>
<evidence type="ECO:0000313" key="6">
    <source>
        <dbReference type="EMBL" id="RFT46299.1"/>
    </source>
</evidence>
<evidence type="ECO:0000259" key="5">
    <source>
        <dbReference type="PROSITE" id="PS52004"/>
    </source>
</evidence>
<reference evidence="6 7" key="1">
    <citation type="submission" date="2017-07" db="EMBL/GenBank/DDBJ databases">
        <authorList>
            <person name="Sun Z.S."/>
            <person name="Albrecht U."/>
            <person name="Echele G."/>
            <person name="Lee C.C."/>
        </authorList>
    </citation>
    <scope>NUCLEOTIDE SEQUENCE [LARGE SCALE GENOMIC DNA]</scope>
    <source>
        <strain evidence="6 7">P16-029</strain>
    </source>
</reference>
<keyword evidence="3" id="KW-0808">Transferase</keyword>
<dbReference type="InterPro" id="IPR009081">
    <property type="entry name" value="PP-bd_ACP"/>
</dbReference>
<dbReference type="InterPro" id="IPR014030">
    <property type="entry name" value="Ketoacyl_synth_N"/>
</dbReference>
<dbReference type="InterPro" id="IPR020841">
    <property type="entry name" value="PKS_Beta-ketoAc_synthase_dom"/>
</dbReference>
<dbReference type="Pfam" id="PF16197">
    <property type="entry name" value="KAsynt_C_assoc"/>
    <property type="match status" value="1"/>
</dbReference>
<feature type="compositionally biased region" description="Low complexity" evidence="4">
    <location>
        <begin position="622"/>
        <end position="631"/>
    </location>
</feature>
<dbReference type="Proteomes" id="UP000259211">
    <property type="component" value="Unassembled WGS sequence"/>
</dbReference>
<name>A0A3E2DLP3_9ACTN</name>
<dbReference type="InterPro" id="IPR036736">
    <property type="entry name" value="ACP-like_sf"/>
</dbReference>
<evidence type="ECO:0000256" key="3">
    <source>
        <dbReference type="ARBA" id="ARBA00022679"/>
    </source>
</evidence>
<keyword evidence="2" id="KW-0597">Phosphoprotein</keyword>
<evidence type="ECO:0000256" key="2">
    <source>
        <dbReference type="ARBA" id="ARBA00022553"/>
    </source>
</evidence>
<dbReference type="Gene3D" id="1.10.1200.10">
    <property type="entry name" value="ACP-like"/>
    <property type="match status" value="1"/>
</dbReference>
<dbReference type="InterPro" id="IPR014031">
    <property type="entry name" value="Ketoacyl_synth_C"/>
</dbReference>
<evidence type="ECO:0000313" key="7">
    <source>
        <dbReference type="Proteomes" id="UP000259211"/>
    </source>
</evidence>
<dbReference type="SUPFAM" id="SSF47336">
    <property type="entry name" value="ACP-like"/>
    <property type="match status" value="1"/>
</dbReference>
<dbReference type="SMART" id="SM00823">
    <property type="entry name" value="PKS_PP"/>
    <property type="match status" value="1"/>
</dbReference>
<evidence type="ECO:0000256" key="1">
    <source>
        <dbReference type="ARBA" id="ARBA00022450"/>
    </source>
</evidence>
<dbReference type="PROSITE" id="PS52004">
    <property type="entry name" value="KS3_2"/>
    <property type="match status" value="1"/>
</dbReference>
<dbReference type="GO" id="GO:0031177">
    <property type="term" value="F:phosphopantetheine binding"/>
    <property type="evidence" value="ECO:0007669"/>
    <property type="project" value="InterPro"/>
</dbReference>
<dbReference type="Gene3D" id="3.40.47.10">
    <property type="match status" value="1"/>
</dbReference>
<evidence type="ECO:0000256" key="4">
    <source>
        <dbReference type="SAM" id="MobiDB-lite"/>
    </source>
</evidence>
<accession>A0A3E2DLP3</accession>
<dbReference type="InterPro" id="IPR018201">
    <property type="entry name" value="Ketoacyl_synth_AS"/>
</dbReference>
<dbReference type="InterPro" id="IPR016039">
    <property type="entry name" value="Thiolase-like"/>
</dbReference>
<dbReference type="PANTHER" id="PTHR43775">
    <property type="entry name" value="FATTY ACID SYNTHASE"/>
    <property type="match status" value="1"/>
</dbReference>
<dbReference type="Pfam" id="PF02801">
    <property type="entry name" value="Ketoacyl-synt_C"/>
    <property type="match status" value="1"/>
</dbReference>
<dbReference type="InterPro" id="IPR042104">
    <property type="entry name" value="PKS_dehydratase_sf"/>
</dbReference>
<organism evidence="6 7">
    <name type="scientific">Cutibacterium avidum</name>
    <dbReference type="NCBI Taxonomy" id="33010"/>
    <lineage>
        <taxon>Bacteria</taxon>
        <taxon>Bacillati</taxon>
        <taxon>Actinomycetota</taxon>
        <taxon>Actinomycetes</taxon>
        <taxon>Propionibacteriales</taxon>
        <taxon>Propionibacteriaceae</taxon>
        <taxon>Cutibacterium</taxon>
    </lineage>
</organism>
<dbReference type="InterPro" id="IPR032821">
    <property type="entry name" value="PKS_assoc"/>
</dbReference>
<feature type="domain" description="Ketosynthase family 3 (KS3)" evidence="5">
    <location>
        <begin position="101"/>
        <end position="525"/>
    </location>
</feature>
<dbReference type="RefSeq" id="WP_117188441.1">
    <property type="nucleotide sequence ID" value="NZ_NOWI01000002.1"/>
</dbReference>
<dbReference type="SMART" id="SM00825">
    <property type="entry name" value="PKS_KS"/>
    <property type="match status" value="1"/>
</dbReference>
<dbReference type="GO" id="GO:0004315">
    <property type="term" value="F:3-oxoacyl-[acyl-carrier-protein] synthase activity"/>
    <property type="evidence" value="ECO:0007669"/>
    <property type="project" value="InterPro"/>
</dbReference>
<keyword evidence="1" id="KW-0596">Phosphopantetheine</keyword>
<dbReference type="GO" id="GO:0004312">
    <property type="term" value="F:fatty acid synthase activity"/>
    <property type="evidence" value="ECO:0007669"/>
    <property type="project" value="TreeGrafter"/>
</dbReference>
<dbReference type="EMBL" id="NOWI01000002">
    <property type="protein sequence ID" value="RFT46299.1"/>
    <property type="molecule type" value="Genomic_DNA"/>
</dbReference>
<dbReference type="Pfam" id="PF00550">
    <property type="entry name" value="PP-binding"/>
    <property type="match status" value="1"/>
</dbReference>
<feature type="compositionally biased region" description="Polar residues" evidence="4">
    <location>
        <begin position="636"/>
        <end position="647"/>
    </location>
</feature>
<dbReference type="SUPFAM" id="SSF53901">
    <property type="entry name" value="Thiolase-like"/>
    <property type="match status" value="1"/>
</dbReference>
<dbReference type="AlphaFoldDB" id="A0A3E2DLP3"/>
<dbReference type="GO" id="GO:0006633">
    <property type="term" value="P:fatty acid biosynthetic process"/>
    <property type="evidence" value="ECO:0007669"/>
    <property type="project" value="InterPro"/>
</dbReference>
<sequence length="958" mass="102009">MTGLTRGDVIAVLNEVLEPWGISRDSDISLAELGLGSVDYIQVARGLSDLLDVDVPVGKLFMNPQPEQLEEVLAALVGIESSEVGEADDDAGKNESASPLIEDVAIVGMACQLPPDIRTPEQFWDALVTQRDCISVLEESRPWLVEQHLRDHDDTSALPRYAGIVEGMDEFDAAFFNISPLEAQSMDPQQRRLLEVTWHALEDAGERPSSLRATRTGVYVGAQIIDYRDISRITDGASDSYAGHLDSGNHAAMLANRLSRWYDLRGPSLVVNTACSSSGVALHLATQALLSHEVDVAIVAGVNYLGSAATLMCNNLAGMQSSQGRCATFDASADGYVRSEGVVVFVLRRTHEADGYRVRAIVQGTAVNEDGYTGSLRAPNPRAQAALVAEALAEARIGPEQVGMVECHGTGTPLGDPMEVEGLNLALGGVHPDADPALLTSAKTVVGHLESAAALVSVMKAVLSLEHSLVPGLGHFTTVNPDLDPAPGVLALAVENTPWPTGRSDVACISSFGFGGANAHMVVSKPHAQERVEQAWSDAVPLLFSAQSPEALVRLLELVREMLTGADRAGLEQIARGRLAAQPMAYRLTFSASDAEDACEIIDAVLAGDDSRVQRGKVTHDSQSSPQSGQGDTRGEQSTAATPTDTTLGRWVRGEASPWDDNRPGTPITPLYPFAAERHGLVVQGTRAAHPSRRHALVFSNDSDLRDQAFLSVWEAGNPIVRNYKFAQRNYVPAAAWIEVARYCAAASVAGLAGAVLFEDLRWGEPLAIRKGETQWTRTLVGSRDDGKIDIDVILVSSGEVLFQTTVSAASSVPGCASSVIETTETGAQAWQRDLVAAGVIRAGGYECVVTAAKTTGAAQARIDANSEYHGRGRNVVCDVYTTTDALDIGWWADGESAPAPWPQSVDRLWIAGATPQQTHITACCRDQLVDIVVADAEGQVATRLEGVSYQSQAGKDA</sequence>
<dbReference type="InterPro" id="IPR020806">
    <property type="entry name" value="PKS_PP-bd"/>
</dbReference>
<dbReference type="Pfam" id="PF00109">
    <property type="entry name" value="ketoacyl-synt"/>
    <property type="match status" value="1"/>
</dbReference>
<gene>
    <name evidence="6" type="ORF">CHT91_01655</name>
</gene>
<dbReference type="Gene3D" id="3.30.70.3290">
    <property type="match status" value="1"/>
</dbReference>
<dbReference type="Gene3D" id="3.10.129.110">
    <property type="entry name" value="Polyketide synthase dehydratase"/>
    <property type="match status" value="1"/>
</dbReference>
<proteinExistence type="predicted"/>
<feature type="region of interest" description="Disordered" evidence="4">
    <location>
        <begin position="613"/>
        <end position="665"/>
    </location>
</feature>
<dbReference type="InterPro" id="IPR050091">
    <property type="entry name" value="PKS_NRPS_Biosynth_Enz"/>
</dbReference>
<comment type="caution">
    <text evidence="6">The sequence shown here is derived from an EMBL/GenBank/DDBJ whole genome shotgun (WGS) entry which is preliminary data.</text>
</comment>
<protein>
    <recommendedName>
        <fullName evidence="5">Ketosynthase family 3 (KS3) domain-containing protein</fullName>
    </recommendedName>
</protein>
<dbReference type="CDD" id="cd00833">
    <property type="entry name" value="PKS"/>
    <property type="match status" value="1"/>
</dbReference>